<comment type="caution">
    <text evidence="1">The sequence shown here is derived from an EMBL/GenBank/DDBJ whole genome shotgun (WGS) entry which is preliminary data.</text>
</comment>
<sequence length="253" mass="28700">MRRLESGISIDNEVFSDIVRYEHVMISGATIKNSNVGSPIFWNCNLNQLVFDSCDLTNARFFAGSMIDHCTYIRSDLRSIGIAKGEAVFTNCVFSSCDMRGMTLENATFIECTFVKCRFNDRILQAANIVNCSFSGKLVDITFEGNGKQKLIANFENCILDGVRFVNCDLTQCIPPKSQNHLYVEQVASRVKNAMTNIDNDPNLSDDERKVLVRSLRKLEHVEQYIFNTLHMKKIYGDVFVKQFLSSLELNKA</sequence>
<dbReference type="AlphaFoldDB" id="A0A2W0CB24"/>
<dbReference type="EMBL" id="PRLG01000014">
    <property type="protein sequence ID" value="PYY29900.1"/>
    <property type="molecule type" value="Genomic_DNA"/>
</dbReference>
<dbReference type="EC" id="4.6.1.1" evidence="1"/>
<dbReference type="Pfam" id="PF00805">
    <property type="entry name" value="Pentapeptide"/>
    <property type="match status" value="2"/>
</dbReference>
<accession>A0A2W0CB24</accession>
<dbReference type="InterPro" id="IPR001646">
    <property type="entry name" value="5peptide_repeat"/>
</dbReference>
<dbReference type="InterPro" id="IPR052949">
    <property type="entry name" value="PA_immunity-related"/>
</dbReference>
<dbReference type="PANTHER" id="PTHR42999:SF1">
    <property type="entry name" value="PENTAPEPTIDE REPEAT-CONTAINING PROTEIN"/>
    <property type="match status" value="1"/>
</dbReference>
<evidence type="ECO:0000313" key="2">
    <source>
        <dbReference type="Proteomes" id="UP000247459"/>
    </source>
</evidence>
<dbReference type="GO" id="GO:0004016">
    <property type="term" value="F:adenylate cyclase activity"/>
    <property type="evidence" value="ECO:0007669"/>
    <property type="project" value="UniProtKB-EC"/>
</dbReference>
<dbReference type="OrthoDB" id="9798656at2"/>
<organism evidence="1 2">
    <name type="scientific">Paenibacillus illinoisensis</name>
    <dbReference type="NCBI Taxonomy" id="59845"/>
    <lineage>
        <taxon>Bacteria</taxon>
        <taxon>Bacillati</taxon>
        <taxon>Bacillota</taxon>
        <taxon>Bacilli</taxon>
        <taxon>Bacillales</taxon>
        <taxon>Paenibacillaceae</taxon>
        <taxon>Paenibacillus</taxon>
    </lineage>
</organism>
<protein>
    <submittedName>
        <fullName evidence="1">Adenylate cyclase class 1</fullName>
        <ecNumber evidence="1">4.6.1.1</ecNumber>
    </submittedName>
</protein>
<dbReference type="Gene3D" id="2.160.20.80">
    <property type="entry name" value="E3 ubiquitin-protein ligase SopA"/>
    <property type="match status" value="1"/>
</dbReference>
<keyword evidence="1" id="KW-0456">Lyase</keyword>
<gene>
    <name evidence="1" type="ORF">PIL02S_01823</name>
</gene>
<dbReference type="PANTHER" id="PTHR42999">
    <property type="entry name" value="ANTIBIOTIC RESISTANCE PROTEIN MCBG"/>
    <property type="match status" value="1"/>
</dbReference>
<dbReference type="Proteomes" id="UP000247459">
    <property type="component" value="Unassembled WGS sequence"/>
</dbReference>
<evidence type="ECO:0000313" key="1">
    <source>
        <dbReference type="EMBL" id="PYY29900.1"/>
    </source>
</evidence>
<dbReference type="SUPFAM" id="SSF141571">
    <property type="entry name" value="Pentapeptide repeat-like"/>
    <property type="match status" value="1"/>
</dbReference>
<reference evidence="1 2" key="1">
    <citation type="submission" date="2018-01" db="EMBL/GenBank/DDBJ databases">
        <title>Genome sequence of the PGP bacterium Paenibacillus illinoisensis E3.</title>
        <authorList>
            <person name="Rolli E."/>
            <person name="Marasco R."/>
            <person name="Bessem C."/>
            <person name="Michoud G."/>
            <person name="Gaiarsa S."/>
            <person name="Borin S."/>
            <person name="Daffonchio D."/>
        </authorList>
    </citation>
    <scope>NUCLEOTIDE SEQUENCE [LARGE SCALE GENOMIC DNA]</scope>
    <source>
        <strain evidence="1 2">E3</strain>
    </source>
</reference>
<proteinExistence type="predicted"/>
<name>A0A2W0CB24_9BACL</name>